<organism evidence="11 13">
    <name type="scientific">Caulochytrium protostelioides</name>
    <dbReference type="NCBI Taxonomy" id="1555241"/>
    <lineage>
        <taxon>Eukaryota</taxon>
        <taxon>Fungi</taxon>
        <taxon>Fungi incertae sedis</taxon>
        <taxon>Chytridiomycota</taxon>
        <taxon>Chytridiomycota incertae sedis</taxon>
        <taxon>Chytridiomycetes</taxon>
        <taxon>Caulochytriales</taxon>
        <taxon>Caulochytriaceae</taxon>
        <taxon>Caulochytrium</taxon>
    </lineage>
</organism>
<gene>
    <name evidence="10" type="ORF">CAUPRSCDRAFT_7878</name>
    <name evidence="11" type="ORF">CXG81DRAFT_13775</name>
</gene>
<dbReference type="AlphaFoldDB" id="A0A4P9X4J2"/>
<evidence type="ECO:0000256" key="8">
    <source>
        <dbReference type="SAM" id="MobiDB-lite"/>
    </source>
</evidence>
<evidence type="ECO:0000313" key="12">
    <source>
        <dbReference type="Proteomes" id="UP000268535"/>
    </source>
</evidence>
<evidence type="ECO:0000256" key="2">
    <source>
        <dbReference type="ARBA" id="ARBA00005649"/>
    </source>
</evidence>
<keyword evidence="3 7" id="KW-0853">WD repeat</keyword>
<dbReference type="PROSITE" id="PS50294">
    <property type="entry name" value="WD_REPEATS_REGION"/>
    <property type="match status" value="1"/>
</dbReference>
<feature type="region of interest" description="Disordered" evidence="8">
    <location>
        <begin position="406"/>
        <end position="430"/>
    </location>
</feature>
<dbReference type="SMART" id="SM00320">
    <property type="entry name" value="WD40"/>
    <property type="match status" value="7"/>
</dbReference>
<keyword evidence="13" id="KW-1185">Reference proteome</keyword>
<dbReference type="Proteomes" id="UP000274922">
    <property type="component" value="Unassembled WGS sequence"/>
</dbReference>
<dbReference type="Pfam" id="PF04158">
    <property type="entry name" value="Sof1"/>
    <property type="match status" value="1"/>
</dbReference>
<dbReference type="Gene3D" id="2.130.10.10">
    <property type="entry name" value="YVTN repeat-like/Quinoprotein amine dehydrogenase"/>
    <property type="match status" value="2"/>
</dbReference>
<dbReference type="EMBL" id="ML009750">
    <property type="protein sequence ID" value="RKO96639.1"/>
    <property type="molecule type" value="Genomic_DNA"/>
</dbReference>
<comment type="similarity">
    <text evidence="2">Belongs to the WD repeat DCAF13/WDSOF1 family.</text>
</comment>
<dbReference type="InterPro" id="IPR001680">
    <property type="entry name" value="WD40_rpt"/>
</dbReference>
<accession>A0A4P9X4J2</accession>
<evidence type="ECO:0000256" key="6">
    <source>
        <dbReference type="ARBA" id="ARBA00023274"/>
    </source>
</evidence>
<dbReference type="InterPro" id="IPR015943">
    <property type="entry name" value="WD40/YVTN_repeat-like_dom_sf"/>
</dbReference>
<dbReference type="OrthoDB" id="10249065at2759"/>
<dbReference type="Pfam" id="PF00400">
    <property type="entry name" value="WD40"/>
    <property type="match status" value="4"/>
</dbReference>
<evidence type="ECO:0000313" key="10">
    <source>
        <dbReference type="EMBL" id="RKO96639.1"/>
    </source>
</evidence>
<evidence type="ECO:0000256" key="5">
    <source>
        <dbReference type="ARBA" id="ARBA00023242"/>
    </source>
</evidence>
<comment type="subcellular location">
    <subcellularLocation>
        <location evidence="1">Nucleus</location>
        <location evidence="1">Nucleolus</location>
    </subcellularLocation>
</comment>
<dbReference type="InterPro" id="IPR051733">
    <property type="entry name" value="WD_repeat_DCAF13/WDSOF1"/>
</dbReference>
<reference evidence="11" key="2">
    <citation type="submission" date="2018-04" db="EMBL/GenBank/DDBJ databases">
        <title>Leveraging single-cell genomics to expand the Fungal Tree of Life.</title>
        <authorList>
            <consortium name="DOE Joint Genome Institute"/>
            <person name="Ahrendt S.R."/>
            <person name="Quandt C.A."/>
            <person name="Ciobanu D."/>
            <person name="Clum A."/>
            <person name="Salamov A."/>
            <person name="Andreopoulos B."/>
            <person name="Cheng J.-F."/>
            <person name="Woyke T."/>
            <person name="Pelin A."/>
            <person name="Henrissat B."/>
            <person name="Benny G.L."/>
            <person name="Smith M.E."/>
            <person name="James T.Y."/>
            <person name="Grigoriev I.V."/>
        </authorList>
    </citation>
    <scope>NUCLEOTIDE SEQUENCE</scope>
    <source>
        <strain evidence="11">ATCC 52028</strain>
    </source>
</reference>
<dbReference type="InterPro" id="IPR036322">
    <property type="entry name" value="WD40_repeat_dom_sf"/>
</dbReference>
<protein>
    <submittedName>
        <fullName evidence="10">WD40 repeat-like protein</fullName>
    </submittedName>
</protein>
<feature type="repeat" description="WD" evidence="7">
    <location>
        <begin position="321"/>
        <end position="362"/>
    </location>
</feature>
<evidence type="ECO:0000313" key="11">
    <source>
        <dbReference type="EMBL" id="RKO99974.1"/>
    </source>
</evidence>
<name>A0A4P9X4J2_9FUNG</name>
<feature type="domain" description="Sof1-like protein" evidence="9">
    <location>
        <begin position="354"/>
        <end position="444"/>
    </location>
</feature>
<keyword evidence="5" id="KW-0539">Nucleus</keyword>
<dbReference type="SUPFAM" id="SSF50978">
    <property type="entry name" value="WD40 repeat-like"/>
    <property type="match status" value="1"/>
</dbReference>
<evidence type="ECO:0000259" key="9">
    <source>
        <dbReference type="Pfam" id="PF04158"/>
    </source>
</evidence>
<sequence length="448" mass="50904">MKVKTISRSDMDYCRERKTDIYKVQRNLDPKLHPFEKAREYARALTSVKMDRMFAKPFLAALDGHGDGVYALAKHPTHIGSVASGDALGCVKVWSLTNRDCRWTVQAHKGFAKGVCFLPSLASETSSEKFISVGIDRMIKLWSVGTTTPVASFMASDALNAVDYHYHEPKFITAGTDVQVWEPERSEPLHTLRWGSETITALRWNKTETSLFGACGSDRTITLYDLRAQSPISKTVMALHANAICWNPMEALNFTVASEDHNLYTFDMRRMNKAQNILKDHVSAVMDLDYSPTGTEIVSGGFDKTIRVFEARAQRSRDVYHTKRMQRVWCTRWSNDNQYLISGSDEGNLRVWKAQASAPIGITSTRQKQAMQYAGALKKKYGHLDEIKRIDKQRRVPSMISNTAEKKQVMEQARKRRDRHVVEHSTSKAKRATIKVVPERTKNVLHTE</sequence>
<feature type="repeat" description="WD" evidence="7">
    <location>
        <begin position="278"/>
        <end position="319"/>
    </location>
</feature>
<dbReference type="InterPro" id="IPR007287">
    <property type="entry name" value="Sof1"/>
</dbReference>
<dbReference type="GO" id="GO:0032040">
    <property type="term" value="C:small-subunit processome"/>
    <property type="evidence" value="ECO:0007669"/>
    <property type="project" value="TreeGrafter"/>
</dbReference>
<evidence type="ECO:0000256" key="1">
    <source>
        <dbReference type="ARBA" id="ARBA00004604"/>
    </source>
</evidence>
<dbReference type="EMBL" id="ML014243">
    <property type="protein sequence ID" value="RKO99974.1"/>
    <property type="molecule type" value="Genomic_DNA"/>
</dbReference>
<evidence type="ECO:0000256" key="3">
    <source>
        <dbReference type="ARBA" id="ARBA00022574"/>
    </source>
</evidence>
<reference evidence="10" key="3">
    <citation type="submission" date="2018-08" db="EMBL/GenBank/DDBJ databases">
        <title>Leveraging single-cell genomics to expand the Fungal Tree of Life.</title>
        <authorList>
            <consortium name="DOE Joint Genome Institute"/>
            <person name="Ahrendt S.R."/>
            <person name="Quandt C.A."/>
            <person name="Ciobanu D."/>
            <person name="Clum A."/>
            <person name="Salamov A."/>
            <person name="Andreopoulos B."/>
            <person name="Cheng J.-F."/>
            <person name="Woyke T."/>
            <person name="Pelin A."/>
            <person name="Henrissat B."/>
            <person name="Reynolds N."/>
            <person name="Benny G.L."/>
            <person name="Smith M.E."/>
            <person name="James T.Y."/>
            <person name="Grigoriev I.V."/>
        </authorList>
    </citation>
    <scope>NUCLEOTIDE SEQUENCE</scope>
    <source>
        <strain evidence="10">ATCC 52028</strain>
    </source>
</reference>
<keyword evidence="4" id="KW-0677">Repeat</keyword>
<dbReference type="STRING" id="1555241.A0A4P9X4J2"/>
<keyword evidence="6" id="KW-0687">Ribonucleoprotein</keyword>
<evidence type="ECO:0000256" key="7">
    <source>
        <dbReference type="PROSITE-ProRule" id="PRU00221"/>
    </source>
</evidence>
<proteinExistence type="inferred from homology"/>
<dbReference type="PROSITE" id="PS50082">
    <property type="entry name" value="WD_REPEATS_2"/>
    <property type="match status" value="2"/>
</dbReference>
<reference evidence="12 13" key="1">
    <citation type="journal article" date="2018" name="Nat. Microbiol.">
        <title>Leveraging single-cell genomics to expand the fungal tree of life.</title>
        <authorList>
            <person name="Ahrendt S.R."/>
            <person name="Quandt C.A."/>
            <person name="Ciobanu D."/>
            <person name="Clum A."/>
            <person name="Salamov A."/>
            <person name="Andreopoulos B."/>
            <person name="Cheng J.F."/>
            <person name="Woyke T."/>
            <person name="Pelin A."/>
            <person name="Henrissat B."/>
            <person name="Reynolds N.K."/>
            <person name="Benny G.L."/>
            <person name="Smith M.E."/>
            <person name="James T.Y."/>
            <person name="Grigoriev I.V."/>
        </authorList>
    </citation>
    <scope>NUCLEOTIDE SEQUENCE [LARGE SCALE GENOMIC DNA]</scope>
    <source>
        <strain evidence="12 13">ATCC 52028</strain>
    </source>
</reference>
<dbReference type="PANTHER" id="PTHR22851">
    <property type="entry name" value="U3 SMALL NUCLEOLAR RNA U3 SNORNA ASSOCIATED PROTEIN"/>
    <property type="match status" value="1"/>
</dbReference>
<dbReference type="PANTHER" id="PTHR22851:SF0">
    <property type="entry name" value="DDB1- AND CUL4-ASSOCIATED FACTOR 13"/>
    <property type="match status" value="1"/>
</dbReference>
<evidence type="ECO:0000256" key="4">
    <source>
        <dbReference type="ARBA" id="ARBA00022737"/>
    </source>
</evidence>
<dbReference type="Proteomes" id="UP000268535">
    <property type="component" value="Unassembled WGS sequence"/>
</dbReference>
<evidence type="ECO:0000313" key="13">
    <source>
        <dbReference type="Proteomes" id="UP000274922"/>
    </source>
</evidence>
<dbReference type="GO" id="GO:0000462">
    <property type="term" value="P:maturation of SSU-rRNA from tricistronic rRNA transcript (SSU-rRNA, 5.8S rRNA, LSU-rRNA)"/>
    <property type="evidence" value="ECO:0007669"/>
    <property type="project" value="TreeGrafter"/>
</dbReference>
<dbReference type="CDD" id="cd00200">
    <property type="entry name" value="WD40"/>
    <property type="match status" value="1"/>
</dbReference>